<keyword evidence="1" id="KW-0732">Signal</keyword>
<dbReference type="Proteomes" id="UP000034228">
    <property type="component" value="Unassembled WGS sequence"/>
</dbReference>
<dbReference type="OrthoDB" id="7000272at2"/>
<feature type="chain" id="PRO_5005644413" description="DUF1302 domain-containing protein" evidence="1">
    <location>
        <begin position="32"/>
        <end position="718"/>
    </location>
</feature>
<organism evidence="2 3">
    <name type="scientific">Arsukibacterium ikkense</name>
    <dbReference type="NCBI Taxonomy" id="336831"/>
    <lineage>
        <taxon>Bacteria</taxon>
        <taxon>Pseudomonadati</taxon>
        <taxon>Pseudomonadota</taxon>
        <taxon>Gammaproteobacteria</taxon>
        <taxon>Chromatiales</taxon>
        <taxon>Chromatiaceae</taxon>
        <taxon>Arsukibacterium</taxon>
    </lineage>
</organism>
<comment type="caution">
    <text evidence="2">The sequence shown here is derived from an EMBL/GenBank/DDBJ whole genome shotgun (WGS) entry which is preliminary data.</text>
</comment>
<evidence type="ECO:0008006" key="4">
    <source>
        <dbReference type="Google" id="ProtNLM"/>
    </source>
</evidence>
<proteinExistence type="predicted"/>
<evidence type="ECO:0000313" key="2">
    <source>
        <dbReference type="EMBL" id="KKO46586.1"/>
    </source>
</evidence>
<dbReference type="STRING" id="336831.WG68_04625"/>
<evidence type="ECO:0000256" key="1">
    <source>
        <dbReference type="SAM" id="SignalP"/>
    </source>
</evidence>
<dbReference type="PATRIC" id="fig|336831.14.peg.3240"/>
<gene>
    <name evidence="2" type="ORF">WG68_04625</name>
</gene>
<keyword evidence="3" id="KW-1185">Reference proteome</keyword>
<accession>A0A0M2V7I3</accession>
<name>A0A0M2V7I3_9GAMM</name>
<dbReference type="InterPro" id="IPR010727">
    <property type="entry name" value="DUF1302"/>
</dbReference>
<dbReference type="Pfam" id="PF06980">
    <property type="entry name" value="DUF1302"/>
    <property type="match status" value="1"/>
</dbReference>
<sequence>MNRRPNTFYKSPLALGVASALLALSIVPAQAATFNVGNFQVVFDSTFSYGGSIRTEERNWDTISKVNHPRFDWTGYGYYLDGNGNPNFNSVYANSQIWEQPGAYSSNGDAGNLNYDRGDMFSSMFKGLHELSISGDNIGLFTRFMYFYDFAVADKDPAYTNPLSGNRVDPCSDRSARELACKDFRLLDAYVYGNFSFNDGMNPVSIRVGNQVLSWGESTFIPHGINITPVDVGILRAPGADLKEAFIPVGMVTLSIGLTDNLSTELFYQYDWEQSYLPVPGSYFSTNDFAGRGGYAQNVQLGFAGNPDIDMDFLVGEMNTLSMFAPQLLQVITNPNSTAQQRADAVNLAIAYPTKVTLRPDGSAGEVKPKNGGQYGIKFEYYSADLNDTEFALYYMNYHSRVPVISGIASDFRVGADPQSGQLLGVLQSLGYMAANQGQITSDNIANMSMFSQALLEYPEDIKLYGFSFNTTLGGTSVAGEIAYRKDEPLQIDDVEILYAGMPEQLANAGLRPDLGGISQIGRFIGDKVGPGQFAQGYILSDTVQAQMTFTHLFGPMLGADNFTMLGEVGGIRISDMPSYDVLRLNGPNTDRSGGPLIGVNGPSQGLHTGLSDGPETNPFPTASAWGYRILAKADYNNVFAGVNLSQRIVFAHDVNGITPDPLFMFVEDRKSLAYAVSFDYLSKWSGELSYNWFWGGKGTTNNVADRDFVSFNIKYSI</sequence>
<evidence type="ECO:0000313" key="3">
    <source>
        <dbReference type="Proteomes" id="UP000034228"/>
    </source>
</evidence>
<reference evidence="2 3" key="1">
    <citation type="submission" date="2015-03" db="EMBL/GenBank/DDBJ databases">
        <title>Draft genome sequences of two protease-producing strains of Arsukibacterium isolated from two cold and alkaline environments.</title>
        <authorList>
            <person name="Lylloff J.E."/>
            <person name="Skov L.B."/>
            <person name="Jepsen M."/>
            <person name="Hallin P.F."/>
            <person name="Sorensen S.J."/>
            <person name="Stougaard P."/>
            <person name="Glaring M.A."/>
        </authorList>
    </citation>
    <scope>NUCLEOTIDE SEQUENCE [LARGE SCALE GENOMIC DNA]</scope>
    <source>
        <strain evidence="2 3">GCM72</strain>
    </source>
</reference>
<dbReference type="RefSeq" id="WP_046556475.1">
    <property type="nucleotide sequence ID" value="NZ_LAHO01000003.1"/>
</dbReference>
<dbReference type="EMBL" id="LAHO01000003">
    <property type="protein sequence ID" value="KKO46586.1"/>
    <property type="molecule type" value="Genomic_DNA"/>
</dbReference>
<dbReference type="AlphaFoldDB" id="A0A0M2V7I3"/>
<feature type="signal peptide" evidence="1">
    <location>
        <begin position="1"/>
        <end position="31"/>
    </location>
</feature>
<protein>
    <recommendedName>
        <fullName evidence="4">DUF1302 domain-containing protein</fullName>
    </recommendedName>
</protein>